<feature type="transmembrane region" description="Helical" evidence="7">
    <location>
        <begin position="262"/>
        <end position="283"/>
    </location>
</feature>
<evidence type="ECO:0000256" key="2">
    <source>
        <dbReference type="ARBA" id="ARBA00022475"/>
    </source>
</evidence>
<dbReference type="Proteomes" id="UP000644441">
    <property type="component" value="Unassembled WGS sequence"/>
</dbReference>
<feature type="transmembrane region" description="Helical" evidence="7">
    <location>
        <begin position="38"/>
        <end position="55"/>
    </location>
</feature>
<keyword evidence="5 7" id="KW-1133">Transmembrane helix</keyword>
<feature type="transmembrane region" description="Helical" evidence="7">
    <location>
        <begin position="128"/>
        <end position="146"/>
    </location>
</feature>
<sequence>MPDTRKRHRRPTPLIGGFAVLIGLFVALSVSGLLAEPLWLIFFAAALTLTVLGSVDDVLDISPRLRFVLQGLVVTAALFGADLAIEQLGLLLGTETLYLGFALGLGFTVVCALASINAYNMIDGIDGLAGSVTAATLLGVMVLSLLSGATELALVAGSLALALLAFLAFNLELPFFRGRKIFLGDGGSTFLGFLVLWLLVVASQKDISFRPITAVWLVGLPIVDMLTVFARRAFAGKSPFSADRTHIHHLLMESGMSARQTLLVLLGFHASLVAFGVAGEMLYWSDMTMTLGAIGAGALYGAANISLTSRQQKAAASPQQQ</sequence>
<dbReference type="InterPro" id="IPR000715">
    <property type="entry name" value="Glycosyl_transferase_4"/>
</dbReference>
<keyword evidence="2" id="KW-1003">Cell membrane</keyword>
<keyword evidence="6 7" id="KW-0472">Membrane</keyword>
<evidence type="ECO:0000256" key="5">
    <source>
        <dbReference type="ARBA" id="ARBA00022989"/>
    </source>
</evidence>
<dbReference type="PANTHER" id="PTHR22926:SF3">
    <property type="entry name" value="UNDECAPRENYL-PHOSPHATE ALPHA-N-ACETYLGLUCOSAMINYL 1-PHOSPHATE TRANSFERASE"/>
    <property type="match status" value="1"/>
</dbReference>
<evidence type="ECO:0000313" key="9">
    <source>
        <dbReference type="Proteomes" id="UP000644441"/>
    </source>
</evidence>
<proteinExistence type="predicted"/>
<evidence type="ECO:0000256" key="6">
    <source>
        <dbReference type="ARBA" id="ARBA00023136"/>
    </source>
</evidence>
<evidence type="ECO:0000313" key="8">
    <source>
        <dbReference type="EMBL" id="MBF5052788.1"/>
    </source>
</evidence>
<keyword evidence="4 7" id="KW-0812">Transmembrane</keyword>
<dbReference type="Pfam" id="PF00953">
    <property type="entry name" value="Glycos_transf_4"/>
    <property type="match status" value="1"/>
</dbReference>
<dbReference type="EMBL" id="ARXR01000008">
    <property type="protein sequence ID" value="MBF5052788.1"/>
    <property type="molecule type" value="Genomic_DNA"/>
</dbReference>
<gene>
    <name evidence="8" type="ORF">ISO4_01390</name>
</gene>
<dbReference type="RefSeq" id="WP_194855679.1">
    <property type="nucleotide sequence ID" value="NZ_ARXR01000008.1"/>
</dbReference>
<feature type="transmembrane region" description="Helical" evidence="7">
    <location>
        <begin position="97"/>
        <end position="116"/>
    </location>
</feature>
<dbReference type="CDD" id="cd06853">
    <property type="entry name" value="GT_WecA_like"/>
    <property type="match status" value="1"/>
</dbReference>
<protein>
    <submittedName>
        <fullName evidence="8">Undecaprenyl-phosphate alpha-N-acetylglucosaminyl 1-phosphatetransferase</fullName>
    </submittedName>
</protein>
<feature type="transmembrane region" description="Helical" evidence="7">
    <location>
        <begin position="181"/>
        <end position="202"/>
    </location>
</feature>
<evidence type="ECO:0000256" key="1">
    <source>
        <dbReference type="ARBA" id="ARBA00004651"/>
    </source>
</evidence>
<comment type="caution">
    <text evidence="8">The sequence shown here is derived from an EMBL/GenBank/DDBJ whole genome shotgun (WGS) entry which is preliminary data.</text>
</comment>
<dbReference type="PROSITE" id="PS01348">
    <property type="entry name" value="MRAY_2"/>
    <property type="match status" value="1"/>
</dbReference>
<feature type="transmembrane region" description="Helical" evidence="7">
    <location>
        <begin position="67"/>
        <end position="85"/>
    </location>
</feature>
<dbReference type="PANTHER" id="PTHR22926">
    <property type="entry name" value="PHOSPHO-N-ACETYLMURAMOYL-PENTAPEPTIDE-TRANSFERASE"/>
    <property type="match status" value="1"/>
</dbReference>
<evidence type="ECO:0000256" key="3">
    <source>
        <dbReference type="ARBA" id="ARBA00022679"/>
    </source>
</evidence>
<reference evidence="8 9" key="1">
    <citation type="submission" date="2012-09" db="EMBL/GenBank/DDBJ databases">
        <title>Genome Sequence of alkane-degrading Bacterium Alcanivorax venustensis ISO4.</title>
        <authorList>
            <person name="Lai Q."/>
            <person name="Shao Z."/>
        </authorList>
    </citation>
    <scope>NUCLEOTIDE SEQUENCE [LARGE SCALE GENOMIC DNA]</scope>
    <source>
        <strain evidence="8 9">ISO4</strain>
    </source>
</reference>
<name>A0ABS0AF57_9GAMM</name>
<accession>A0ABS0AF57</accession>
<keyword evidence="9" id="KW-1185">Reference proteome</keyword>
<organism evidence="8 9">
    <name type="scientific">Alloalcanivorax venustensis ISO4</name>
    <dbReference type="NCBI Taxonomy" id="1177184"/>
    <lineage>
        <taxon>Bacteria</taxon>
        <taxon>Pseudomonadati</taxon>
        <taxon>Pseudomonadota</taxon>
        <taxon>Gammaproteobacteria</taxon>
        <taxon>Oceanospirillales</taxon>
        <taxon>Alcanivoracaceae</taxon>
        <taxon>Alloalcanivorax</taxon>
    </lineage>
</organism>
<dbReference type="InterPro" id="IPR018480">
    <property type="entry name" value="PNAcMuramoyl-5peptid_Trfase_CS"/>
</dbReference>
<evidence type="ECO:0000256" key="4">
    <source>
        <dbReference type="ARBA" id="ARBA00022692"/>
    </source>
</evidence>
<feature type="transmembrane region" description="Helical" evidence="7">
    <location>
        <begin position="12"/>
        <end position="32"/>
    </location>
</feature>
<comment type="subcellular location">
    <subcellularLocation>
        <location evidence="1">Cell membrane</location>
        <topology evidence="1">Multi-pass membrane protein</topology>
    </subcellularLocation>
</comment>
<feature type="transmembrane region" description="Helical" evidence="7">
    <location>
        <begin position="289"/>
        <end position="307"/>
    </location>
</feature>
<keyword evidence="3" id="KW-0808">Transferase</keyword>
<evidence type="ECO:0000256" key="7">
    <source>
        <dbReference type="SAM" id="Phobius"/>
    </source>
</evidence>
<feature type="transmembrane region" description="Helical" evidence="7">
    <location>
        <begin position="152"/>
        <end position="169"/>
    </location>
</feature>
<feature type="transmembrane region" description="Helical" evidence="7">
    <location>
        <begin position="214"/>
        <end position="234"/>
    </location>
</feature>